<gene>
    <name evidence="7" type="ORF">E5162_10645</name>
</gene>
<keyword evidence="5 6" id="KW-0472">Membrane</keyword>
<evidence type="ECO:0000256" key="1">
    <source>
        <dbReference type="ARBA" id="ARBA00004141"/>
    </source>
</evidence>
<accession>A0A4S2H952</accession>
<feature type="transmembrane region" description="Helical" evidence="6">
    <location>
        <begin position="337"/>
        <end position="355"/>
    </location>
</feature>
<evidence type="ECO:0000313" key="7">
    <source>
        <dbReference type="EMBL" id="TGY92118.1"/>
    </source>
</evidence>
<dbReference type="Gene3D" id="3.40.50.1000">
    <property type="entry name" value="HAD superfamily/HAD-like"/>
    <property type="match status" value="1"/>
</dbReference>
<evidence type="ECO:0000256" key="4">
    <source>
        <dbReference type="ARBA" id="ARBA00022989"/>
    </source>
</evidence>
<organism evidence="7 8">
    <name type="scientific">Marinicauda pacifica</name>
    <dbReference type="NCBI Taxonomy" id="1133559"/>
    <lineage>
        <taxon>Bacteria</taxon>
        <taxon>Pseudomonadati</taxon>
        <taxon>Pseudomonadota</taxon>
        <taxon>Alphaproteobacteria</taxon>
        <taxon>Maricaulales</taxon>
        <taxon>Maricaulaceae</taxon>
        <taxon>Marinicauda</taxon>
    </lineage>
</organism>
<keyword evidence="2" id="KW-1003">Cell membrane</keyword>
<dbReference type="InterPro" id="IPR000537">
    <property type="entry name" value="UbiA_prenyltransferase"/>
</dbReference>
<evidence type="ECO:0000256" key="6">
    <source>
        <dbReference type="SAM" id="Phobius"/>
    </source>
</evidence>
<dbReference type="Proteomes" id="UP000305451">
    <property type="component" value="Unassembled WGS sequence"/>
</dbReference>
<dbReference type="GO" id="GO:0016765">
    <property type="term" value="F:transferase activity, transferring alkyl or aryl (other than methyl) groups"/>
    <property type="evidence" value="ECO:0007669"/>
    <property type="project" value="InterPro"/>
</dbReference>
<dbReference type="Pfam" id="PF01040">
    <property type="entry name" value="UbiA"/>
    <property type="match status" value="1"/>
</dbReference>
<comment type="subcellular location">
    <subcellularLocation>
        <location evidence="1">Membrane</location>
        <topology evidence="1">Multi-pass membrane protein</topology>
    </subcellularLocation>
</comment>
<dbReference type="NCBIfam" id="NF006088">
    <property type="entry name" value="PRK08238.1"/>
    <property type="match status" value="1"/>
</dbReference>
<feature type="transmembrane region" description="Helical" evidence="6">
    <location>
        <begin position="504"/>
        <end position="521"/>
    </location>
</feature>
<dbReference type="CDD" id="cd13963">
    <property type="entry name" value="PT_UbiA_2"/>
    <property type="match status" value="1"/>
</dbReference>
<dbReference type="InterPro" id="IPR023214">
    <property type="entry name" value="HAD_sf"/>
</dbReference>
<dbReference type="EMBL" id="SRXV01000003">
    <property type="protein sequence ID" value="TGY92118.1"/>
    <property type="molecule type" value="Genomic_DNA"/>
</dbReference>
<feature type="transmembrane region" description="Helical" evidence="6">
    <location>
        <begin position="367"/>
        <end position="400"/>
    </location>
</feature>
<keyword evidence="7" id="KW-0808">Transferase</keyword>
<feature type="transmembrane region" description="Helical" evidence="6">
    <location>
        <begin position="432"/>
        <end position="453"/>
    </location>
</feature>
<feature type="transmembrane region" description="Helical" evidence="6">
    <location>
        <begin position="465"/>
        <end position="484"/>
    </location>
</feature>
<feature type="transmembrane region" description="Helical" evidence="6">
    <location>
        <begin position="308"/>
        <end position="331"/>
    </location>
</feature>
<dbReference type="GO" id="GO:0016020">
    <property type="term" value="C:membrane"/>
    <property type="evidence" value="ECO:0007669"/>
    <property type="project" value="UniProtKB-SubCell"/>
</dbReference>
<dbReference type="SUPFAM" id="SSF56784">
    <property type="entry name" value="HAD-like"/>
    <property type="match status" value="1"/>
</dbReference>
<dbReference type="InterPro" id="IPR044878">
    <property type="entry name" value="UbiA_sf"/>
</dbReference>
<evidence type="ECO:0000256" key="3">
    <source>
        <dbReference type="ARBA" id="ARBA00022692"/>
    </source>
</evidence>
<dbReference type="AlphaFoldDB" id="A0A4S2H952"/>
<reference evidence="7 8" key="1">
    <citation type="journal article" date="2013" name="Int. J. Syst. Evol. Microbiol.">
        <title>Marinicauda pacifica gen. nov., sp. nov., a prosthecate alphaproteobacterium of the family Hyphomonadaceae isolated from deep seawater.</title>
        <authorList>
            <person name="Zhang X.Y."/>
            <person name="Li G.W."/>
            <person name="Wang C.S."/>
            <person name="Zhang Y.J."/>
            <person name="Xu X.W."/>
            <person name="Li H."/>
            <person name="Liu A."/>
            <person name="Liu C."/>
            <person name="Xie B.B."/>
            <person name="Qin Q.L."/>
            <person name="Xu Z."/>
            <person name="Chen X.L."/>
            <person name="Zhou B.C."/>
            <person name="Zhang Y.Z."/>
        </authorList>
    </citation>
    <scope>NUCLEOTIDE SEQUENCE [LARGE SCALE GENOMIC DNA]</scope>
    <source>
        <strain evidence="7 8">P-1 km-3</strain>
    </source>
</reference>
<keyword evidence="8" id="KW-1185">Reference proteome</keyword>
<keyword evidence="3 6" id="KW-0812">Transmembrane</keyword>
<dbReference type="InterPro" id="IPR036412">
    <property type="entry name" value="HAD-like_sf"/>
</dbReference>
<evidence type="ECO:0000256" key="5">
    <source>
        <dbReference type="ARBA" id="ARBA00023136"/>
    </source>
</evidence>
<sequence length="522" mass="56654">MDLLPGRAGARGRRRLPDRDQLSRASLFHLRPEAGPRTARSAPAGRPAVTTHLPLIVDLDGTLLRTDTLVENFAAAIFARPARTAVCCLRLYEGRPAFKRRLAADVELDIEALPVREDLLEFLQHQRQTGRQVHLVTATDQRIADRIAAHFDVFDSATGTSTEVNLKGANKQAYLRERFPEGYVYAGDSRADLKVWQDADAIILAGASPGTTRAAGRLGKPVERSFENEALTTRVWRKALRLHQWAKNLLVFAPLLLSGLYYDPAAILAAITAFFALGLVASGTYLLNDLADLPADRRHRSKRLRPMATGALPVWIGMIAAPALILAGLLLGLFVNLALVVALAAYLATTLSYSFGLKRKPVVDVMILAALFTLRLLIGVAAIGAAVSFWLLSFSMFFFLSLSMAKRHVEIAAAEPGTRLNGRGYTAEDGPFSLGVGLSSGMAAIVILCLYVTEDAMPVLRYSEPGFLWVVPVVIGSWVLRIWLLAHRGELDDDPVAFAVGDRISLALGVVLAVAFAAASFL</sequence>
<protein>
    <submittedName>
        <fullName evidence="7">UbiA family prenyltransferase</fullName>
    </submittedName>
</protein>
<proteinExistence type="predicted"/>
<name>A0A4S2H952_9PROT</name>
<dbReference type="Gene3D" id="1.10.357.140">
    <property type="entry name" value="UbiA prenyltransferase"/>
    <property type="match status" value="1"/>
</dbReference>
<comment type="caution">
    <text evidence="7">The sequence shown here is derived from an EMBL/GenBank/DDBJ whole genome shotgun (WGS) entry which is preliminary data.</text>
</comment>
<evidence type="ECO:0000256" key="2">
    <source>
        <dbReference type="ARBA" id="ARBA00022475"/>
    </source>
</evidence>
<feature type="transmembrane region" description="Helical" evidence="6">
    <location>
        <begin position="268"/>
        <end position="287"/>
    </location>
</feature>
<evidence type="ECO:0000313" key="8">
    <source>
        <dbReference type="Proteomes" id="UP000305451"/>
    </source>
</evidence>
<keyword evidence="4 6" id="KW-1133">Transmembrane helix</keyword>
<dbReference type="Pfam" id="PF12710">
    <property type="entry name" value="HAD"/>
    <property type="match status" value="1"/>
</dbReference>